<name>M4V5M3_9BACT</name>
<evidence type="ECO:0000313" key="3">
    <source>
        <dbReference type="EMBL" id="AGH94657.1"/>
    </source>
</evidence>
<dbReference type="OrthoDB" id="5297137at2"/>
<accession>M4V5M3</accession>
<dbReference type="AlphaFoldDB" id="M4V5M3"/>
<dbReference type="PATRIC" id="fig|1184267.3.peg.442"/>
<reference evidence="3 4" key="1">
    <citation type="journal article" date="2013" name="ISME J.">
        <title>By their genes ye shall know them: genomic signatures of predatory bacteria.</title>
        <authorList>
            <person name="Pasternak Z."/>
            <person name="Pietrokovski S."/>
            <person name="Rotem O."/>
            <person name="Gophna U."/>
            <person name="Lurie-Weinberger M.N."/>
            <person name="Jurkevitch E."/>
        </authorList>
    </citation>
    <scope>NUCLEOTIDE SEQUENCE [LARGE SCALE GENOMIC DNA]</scope>
    <source>
        <strain evidence="3 4">JSS</strain>
    </source>
</reference>
<feature type="signal peptide" evidence="1">
    <location>
        <begin position="1"/>
        <end position="19"/>
    </location>
</feature>
<feature type="chain" id="PRO_5004059950" description="DUF2147 domain-containing protein" evidence="1">
    <location>
        <begin position="20"/>
        <end position="151"/>
    </location>
</feature>
<gene>
    <name evidence="3" type="ORF">A11Q_437</name>
</gene>
<evidence type="ECO:0000256" key="1">
    <source>
        <dbReference type="SAM" id="SignalP"/>
    </source>
</evidence>
<dbReference type="EMBL" id="CP003537">
    <property type="protein sequence ID" value="AGH94657.1"/>
    <property type="molecule type" value="Genomic_DNA"/>
</dbReference>
<dbReference type="Pfam" id="PF09917">
    <property type="entry name" value="DUF2147"/>
    <property type="match status" value="1"/>
</dbReference>
<organism evidence="3 4">
    <name type="scientific">Pseudobdellovibrio exovorus JSS</name>
    <dbReference type="NCBI Taxonomy" id="1184267"/>
    <lineage>
        <taxon>Bacteria</taxon>
        <taxon>Pseudomonadati</taxon>
        <taxon>Bdellovibrionota</taxon>
        <taxon>Bdellovibrionia</taxon>
        <taxon>Bdellovibrionales</taxon>
        <taxon>Pseudobdellovibrionaceae</taxon>
        <taxon>Pseudobdellovibrio</taxon>
    </lineage>
</organism>
<evidence type="ECO:0000259" key="2">
    <source>
        <dbReference type="Pfam" id="PF09917"/>
    </source>
</evidence>
<keyword evidence="4" id="KW-1185">Reference proteome</keyword>
<dbReference type="InterPro" id="IPR019223">
    <property type="entry name" value="DUF2147"/>
</dbReference>
<dbReference type="PANTHER" id="PTHR36919">
    <property type="entry name" value="BLR1215 PROTEIN"/>
    <property type="match status" value="1"/>
</dbReference>
<protein>
    <recommendedName>
        <fullName evidence="2">DUF2147 domain-containing protein</fullName>
    </recommendedName>
</protein>
<proteinExistence type="predicted"/>
<dbReference type="eggNOG" id="COG4731">
    <property type="taxonomic scope" value="Bacteria"/>
</dbReference>
<dbReference type="PANTHER" id="PTHR36919:SF3">
    <property type="entry name" value="BLL5882 PROTEIN"/>
    <property type="match status" value="1"/>
</dbReference>
<feature type="domain" description="DUF2147" evidence="2">
    <location>
        <begin position="24"/>
        <end position="143"/>
    </location>
</feature>
<evidence type="ECO:0000313" key="4">
    <source>
        <dbReference type="Proteomes" id="UP000012040"/>
    </source>
</evidence>
<dbReference type="HOGENOM" id="CLU_108869_0_1_7"/>
<keyword evidence="1" id="KW-0732">Signal</keyword>
<dbReference type="STRING" id="1184267.A11Q_437"/>
<dbReference type="Gene3D" id="2.40.128.520">
    <property type="match status" value="1"/>
</dbReference>
<dbReference type="Proteomes" id="UP000012040">
    <property type="component" value="Chromosome"/>
</dbReference>
<dbReference type="RefSeq" id="WP_015469147.1">
    <property type="nucleotide sequence ID" value="NC_020813.1"/>
</dbReference>
<sequence length="151" mass="16719">MKAALMLVVMLLGTAIAQANPAVGRWKTIDDETKEPKSIVEITEVDGKLVGKIEKLFRKADEDQNPKCEKCTGDKKDQPIIGMQILEGLKKDADTRWSGGQILDPKNGKTYSCKLEVIEDGKKIKLRGFIGVSLLGRTQVWEREAAPEVQP</sequence>
<dbReference type="KEGG" id="bex:A11Q_437"/>